<evidence type="ECO:0000313" key="1">
    <source>
        <dbReference type="EMBL" id="BCO28331.1"/>
    </source>
</evidence>
<name>A0ABM7MPU6_9BURK</name>
<evidence type="ECO:0000313" key="2">
    <source>
        <dbReference type="Proteomes" id="UP000824366"/>
    </source>
</evidence>
<dbReference type="EMBL" id="AP024238">
    <property type="protein sequence ID" value="BCO28331.1"/>
    <property type="molecule type" value="Genomic_DNA"/>
</dbReference>
<protein>
    <recommendedName>
        <fullName evidence="3">DUF4160 domain-containing protein</fullName>
    </recommendedName>
</protein>
<dbReference type="Pfam" id="PF13711">
    <property type="entry name" value="DUF4160"/>
    <property type="match status" value="1"/>
</dbReference>
<accession>A0ABM7MPU6</accession>
<sequence length="99" mass="11549">MSYKFTILNEDQSSGTITTMPVVFRYKSFRFFFYSNEGNPRESMHIHVRSADGEAKFWLTPTIYLADSDGFDARTLRELLGIVTANKELIERSWNEHFA</sequence>
<dbReference type="Proteomes" id="UP000824366">
    <property type="component" value="Chromosome"/>
</dbReference>
<keyword evidence="2" id="KW-1185">Reference proteome</keyword>
<reference evidence="1 2" key="1">
    <citation type="journal article" date="2021" name="Microbiol. Spectr.">
        <title>A Single Bacterium Capable of Oxidation and Reduction of Iron at Circumneutral pH.</title>
        <authorList>
            <person name="Kato S."/>
            <person name="Ohkuma M."/>
        </authorList>
    </citation>
    <scope>NUCLEOTIDE SEQUENCE [LARGE SCALE GENOMIC DNA]</scope>
    <source>
        <strain evidence="1 2">MIZ03</strain>
    </source>
</reference>
<dbReference type="InterPro" id="IPR025427">
    <property type="entry name" value="DUF4160"/>
</dbReference>
<gene>
    <name evidence="1" type="ORF">MIZ03_3231</name>
</gene>
<organism evidence="1 2">
    <name type="scientific">Rhodoferax lithotrophicus</name>
    <dbReference type="NCBI Taxonomy" id="2798804"/>
    <lineage>
        <taxon>Bacteria</taxon>
        <taxon>Pseudomonadati</taxon>
        <taxon>Pseudomonadota</taxon>
        <taxon>Betaproteobacteria</taxon>
        <taxon>Burkholderiales</taxon>
        <taxon>Comamonadaceae</taxon>
        <taxon>Rhodoferax</taxon>
    </lineage>
</organism>
<proteinExistence type="predicted"/>
<evidence type="ECO:0008006" key="3">
    <source>
        <dbReference type="Google" id="ProtNLM"/>
    </source>
</evidence>